<evidence type="ECO:0000313" key="3">
    <source>
        <dbReference type="Proteomes" id="UP000010552"/>
    </source>
</evidence>
<feature type="compositionally biased region" description="Polar residues" evidence="1">
    <location>
        <begin position="50"/>
        <end position="61"/>
    </location>
</feature>
<protein>
    <submittedName>
        <fullName evidence="2">Uncharacterized protein</fullName>
    </submittedName>
</protein>
<organism evidence="2 3">
    <name type="scientific">Pteropus alecto</name>
    <name type="common">Black flying fox</name>
    <dbReference type="NCBI Taxonomy" id="9402"/>
    <lineage>
        <taxon>Eukaryota</taxon>
        <taxon>Metazoa</taxon>
        <taxon>Chordata</taxon>
        <taxon>Craniata</taxon>
        <taxon>Vertebrata</taxon>
        <taxon>Euteleostomi</taxon>
        <taxon>Mammalia</taxon>
        <taxon>Eutheria</taxon>
        <taxon>Laurasiatheria</taxon>
        <taxon>Chiroptera</taxon>
        <taxon>Yinpterochiroptera</taxon>
        <taxon>Pteropodoidea</taxon>
        <taxon>Pteropodidae</taxon>
        <taxon>Pteropodinae</taxon>
        <taxon>Pteropus</taxon>
    </lineage>
</organism>
<feature type="compositionally biased region" description="Polar residues" evidence="1">
    <location>
        <begin position="89"/>
        <end position="98"/>
    </location>
</feature>
<dbReference type="InParanoid" id="L5L7M7"/>
<accession>L5L7M7</accession>
<name>L5L7M7_PTEAL</name>
<evidence type="ECO:0000313" key="2">
    <source>
        <dbReference type="EMBL" id="ELK19048.1"/>
    </source>
</evidence>
<reference evidence="3" key="1">
    <citation type="journal article" date="2013" name="Science">
        <title>Comparative analysis of bat genomes provides insight into the evolution of flight and immunity.</title>
        <authorList>
            <person name="Zhang G."/>
            <person name="Cowled C."/>
            <person name="Shi Z."/>
            <person name="Huang Z."/>
            <person name="Bishop-Lilly K.A."/>
            <person name="Fang X."/>
            <person name="Wynne J.W."/>
            <person name="Xiong Z."/>
            <person name="Baker M.L."/>
            <person name="Zhao W."/>
            <person name="Tachedjian M."/>
            <person name="Zhu Y."/>
            <person name="Zhou P."/>
            <person name="Jiang X."/>
            <person name="Ng J."/>
            <person name="Yang L."/>
            <person name="Wu L."/>
            <person name="Xiao J."/>
            <person name="Feng Y."/>
            <person name="Chen Y."/>
            <person name="Sun X."/>
            <person name="Zhang Y."/>
            <person name="Marsh G.A."/>
            <person name="Crameri G."/>
            <person name="Broder C.C."/>
            <person name="Frey K.G."/>
            <person name="Wang L.F."/>
            <person name="Wang J."/>
        </authorList>
    </citation>
    <scope>NUCLEOTIDE SEQUENCE [LARGE SCALE GENOMIC DNA]</scope>
</reference>
<evidence type="ECO:0000256" key="1">
    <source>
        <dbReference type="SAM" id="MobiDB-lite"/>
    </source>
</evidence>
<feature type="compositionally biased region" description="Polar residues" evidence="1">
    <location>
        <begin position="1"/>
        <end position="12"/>
    </location>
</feature>
<sequence>MTQQSSTNWSQQERFKGIRKQTMRQGQMTTGTEKHGRPPKGTRARVLTASPWSGQPSSHVLGTSRRRAQHCPAGSSPTGRNKEKPRVTPSDNCGSPFSTAAAFWHRTQPRAGSSSRQGRGPRHGPGPQGAATVLRATPRHQRSLVGGAKNGMKPRCTRVLPGQRWLSLGIRRLGTRGPGLAGQHPRWAGVRAAGWDHLGVHGIDRHLEHPGRWQQQGTALLPSLGAGLQSKVSHILNAGGQDRSLLRVPVTHTTAPGQKLAFSQRLDRKKPPPDSQQQGGEGLPQFHGPPAPQEPAVARLGDVRQTRPEPCASHASDLPSGTDDIPLNLCSGESERAPVCNWTASRERELTA</sequence>
<feature type="compositionally biased region" description="Low complexity" evidence="1">
    <location>
        <begin position="109"/>
        <end position="118"/>
    </location>
</feature>
<dbReference type="Proteomes" id="UP000010552">
    <property type="component" value="Unassembled WGS sequence"/>
</dbReference>
<proteinExistence type="predicted"/>
<dbReference type="AlphaFoldDB" id="L5L7M7"/>
<feature type="region of interest" description="Disordered" evidence="1">
    <location>
        <begin position="1"/>
        <end position="138"/>
    </location>
</feature>
<dbReference type="EMBL" id="KB030273">
    <property type="protein sequence ID" value="ELK19048.1"/>
    <property type="molecule type" value="Genomic_DNA"/>
</dbReference>
<keyword evidence="3" id="KW-1185">Reference proteome</keyword>
<feature type="region of interest" description="Disordered" evidence="1">
    <location>
        <begin position="255"/>
        <end position="332"/>
    </location>
</feature>
<gene>
    <name evidence="2" type="ORF">PAL_GLEAN10003625</name>
</gene>